<dbReference type="Proteomes" id="UP000199021">
    <property type="component" value="Unassembled WGS sequence"/>
</dbReference>
<keyword evidence="1" id="KW-0472">Membrane</keyword>
<protein>
    <recommendedName>
        <fullName evidence="4">Thioredoxin domain-containing protein</fullName>
    </recommendedName>
</protein>
<gene>
    <name evidence="2" type="ORF">SAMN05444359_101453</name>
</gene>
<evidence type="ECO:0000256" key="1">
    <source>
        <dbReference type="SAM" id="Phobius"/>
    </source>
</evidence>
<keyword evidence="1" id="KW-0812">Transmembrane</keyword>
<organism evidence="2 3">
    <name type="scientific">Neolewinella agarilytica</name>
    <dbReference type="NCBI Taxonomy" id="478744"/>
    <lineage>
        <taxon>Bacteria</taxon>
        <taxon>Pseudomonadati</taxon>
        <taxon>Bacteroidota</taxon>
        <taxon>Saprospiria</taxon>
        <taxon>Saprospirales</taxon>
        <taxon>Lewinellaceae</taxon>
        <taxon>Neolewinella</taxon>
    </lineage>
</organism>
<reference evidence="3" key="1">
    <citation type="submission" date="2016-10" db="EMBL/GenBank/DDBJ databases">
        <authorList>
            <person name="Varghese N."/>
            <person name="Submissions S."/>
        </authorList>
    </citation>
    <scope>NUCLEOTIDE SEQUENCE [LARGE SCALE GENOMIC DNA]</scope>
    <source>
        <strain evidence="3">DSM 24740</strain>
    </source>
</reference>
<keyword evidence="3" id="KW-1185">Reference proteome</keyword>
<feature type="transmembrane region" description="Helical" evidence="1">
    <location>
        <begin position="6"/>
        <end position="28"/>
    </location>
</feature>
<dbReference type="SUPFAM" id="SSF52833">
    <property type="entry name" value="Thioredoxin-like"/>
    <property type="match status" value="1"/>
</dbReference>
<evidence type="ECO:0000313" key="3">
    <source>
        <dbReference type="Proteomes" id="UP000199021"/>
    </source>
</evidence>
<dbReference type="InParanoid" id="A0A1H8ZV47"/>
<evidence type="ECO:0008006" key="4">
    <source>
        <dbReference type="Google" id="ProtNLM"/>
    </source>
</evidence>
<sequence>MAKRSGILSTGIVLLLLVGLPAVSYLYLSRGYEYRKDGIMTQGDFGKMPDLQDLSPVRGELPEQLRGAMTVVGWMDPTKPATTNTYGQMLDSVYQQFKDSPNLYFTTITHADDPAAVAKEFAEKHHLENSDMLSFLSADDENFLQTARDFKLPGTPGESPVVALVDSSLTIVKHYDLGSRDETLGLVQLISLIIPLPQRPEIVLERDKEL</sequence>
<dbReference type="AlphaFoldDB" id="A0A1H8ZV47"/>
<dbReference type="OrthoDB" id="1492576at2"/>
<dbReference type="STRING" id="478744.SAMN05444359_101453"/>
<dbReference type="Gene3D" id="3.40.30.10">
    <property type="entry name" value="Glutaredoxin"/>
    <property type="match status" value="1"/>
</dbReference>
<keyword evidence="1" id="KW-1133">Transmembrane helix</keyword>
<accession>A0A1H8ZV47</accession>
<evidence type="ECO:0000313" key="2">
    <source>
        <dbReference type="EMBL" id="SEP68127.1"/>
    </source>
</evidence>
<proteinExistence type="predicted"/>
<dbReference type="InterPro" id="IPR036249">
    <property type="entry name" value="Thioredoxin-like_sf"/>
</dbReference>
<dbReference type="RefSeq" id="WP_139211721.1">
    <property type="nucleotide sequence ID" value="NZ_FOFB01000001.1"/>
</dbReference>
<name>A0A1H8ZV47_9BACT</name>
<dbReference type="EMBL" id="FOFB01000001">
    <property type="protein sequence ID" value="SEP68127.1"/>
    <property type="molecule type" value="Genomic_DNA"/>
</dbReference>